<comment type="caution">
    <text evidence="2">The sequence shown here is derived from an EMBL/GenBank/DDBJ whole genome shotgun (WGS) entry which is preliminary data.</text>
</comment>
<dbReference type="EMBL" id="JAPNKE010000002">
    <property type="protein sequence ID" value="MCY1006839.1"/>
    <property type="molecule type" value="Genomic_DNA"/>
</dbReference>
<evidence type="ECO:0000313" key="3">
    <source>
        <dbReference type="Proteomes" id="UP001150924"/>
    </source>
</evidence>
<name>A0A9X3IXT0_9BACT</name>
<feature type="compositionally biased region" description="Low complexity" evidence="1">
    <location>
        <begin position="46"/>
        <end position="59"/>
    </location>
</feature>
<gene>
    <name evidence="2" type="ORF">OV079_15015</name>
</gene>
<organism evidence="2 3">
    <name type="scientific">Nannocystis pusilla</name>
    <dbReference type="NCBI Taxonomy" id="889268"/>
    <lineage>
        <taxon>Bacteria</taxon>
        <taxon>Pseudomonadati</taxon>
        <taxon>Myxococcota</taxon>
        <taxon>Polyangia</taxon>
        <taxon>Nannocystales</taxon>
        <taxon>Nannocystaceae</taxon>
        <taxon>Nannocystis</taxon>
    </lineage>
</organism>
<dbReference type="AlphaFoldDB" id="A0A9X3IXT0"/>
<dbReference type="Proteomes" id="UP001150924">
    <property type="component" value="Unassembled WGS sequence"/>
</dbReference>
<protein>
    <submittedName>
        <fullName evidence="2">Uncharacterized protein</fullName>
    </submittedName>
</protein>
<proteinExistence type="predicted"/>
<evidence type="ECO:0000256" key="1">
    <source>
        <dbReference type="SAM" id="MobiDB-lite"/>
    </source>
</evidence>
<accession>A0A9X3IXT0</accession>
<sequence length="65" mass="6968">MRDGPKSYGPITPEGCTITASRPRPITSRSARSPAAFERSYAKWLGSSGTRGQRSSTSTPLVPSR</sequence>
<feature type="region of interest" description="Disordered" evidence="1">
    <location>
        <begin position="1"/>
        <end position="65"/>
    </location>
</feature>
<reference evidence="2" key="1">
    <citation type="submission" date="2022-11" db="EMBL/GenBank/DDBJ databases">
        <title>Minimal conservation of predation-associated metabolite biosynthetic gene clusters underscores biosynthetic potential of Myxococcota including descriptions for ten novel species: Archangium lansinium sp. nov., Myxococcus landrumus sp. nov., Nannocystis bai.</title>
        <authorList>
            <person name="Ahearne A."/>
            <person name="Stevens C."/>
            <person name="Phillips K."/>
        </authorList>
    </citation>
    <scope>NUCLEOTIDE SEQUENCE</scope>
    <source>
        <strain evidence="2">Na p29</strain>
    </source>
</reference>
<evidence type="ECO:0000313" key="2">
    <source>
        <dbReference type="EMBL" id="MCY1006839.1"/>
    </source>
</evidence>
<keyword evidence="3" id="KW-1185">Reference proteome</keyword>